<comment type="similarity">
    <text evidence="1 4">Belongs to the prokaryotic/mitochondrial release factor family.</text>
</comment>
<dbReference type="Pfam" id="PF00472">
    <property type="entry name" value="RF-1"/>
    <property type="match status" value="1"/>
</dbReference>
<comment type="caution">
    <text evidence="8">The sequence shown here is derived from an EMBL/GenBank/DDBJ whole genome shotgun (WGS) entry which is preliminary data.</text>
</comment>
<dbReference type="AlphaFoldDB" id="A0A1G1XRB5"/>
<evidence type="ECO:0000256" key="1">
    <source>
        <dbReference type="ARBA" id="ARBA00010835"/>
    </source>
</evidence>
<evidence type="ECO:0000256" key="3">
    <source>
        <dbReference type="ARBA" id="ARBA00022917"/>
    </source>
</evidence>
<evidence type="ECO:0000256" key="4">
    <source>
        <dbReference type="HAMAP-Rule" id="MF_00094"/>
    </source>
</evidence>
<evidence type="ECO:0000313" key="9">
    <source>
        <dbReference type="Proteomes" id="UP000176498"/>
    </source>
</evidence>
<keyword evidence="6" id="KW-0175">Coiled coil</keyword>
<comment type="PTM">
    <text evidence="4">Methylated by PrmC. Methylation increases the termination efficiency of RF2.</text>
</comment>
<comment type="subcellular location">
    <subcellularLocation>
        <location evidence="4">Cytoplasm</location>
    </subcellularLocation>
</comment>
<dbReference type="Gene3D" id="1.20.58.410">
    <property type="entry name" value="Release factor"/>
    <property type="match status" value="1"/>
</dbReference>
<dbReference type="GO" id="GO:0016149">
    <property type="term" value="F:translation release factor activity, codon specific"/>
    <property type="evidence" value="ECO:0007669"/>
    <property type="project" value="UniProtKB-UniRule"/>
</dbReference>
<dbReference type="EMBL" id="MHHZ01000001">
    <property type="protein sequence ID" value="OGY42613.1"/>
    <property type="molecule type" value="Genomic_DNA"/>
</dbReference>
<dbReference type="HAMAP" id="MF_00094">
    <property type="entry name" value="Rel_fac_2"/>
    <property type="match status" value="1"/>
</dbReference>
<dbReference type="Proteomes" id="UP000176498">
    <property type="component" value="Unassembled WGS sequence"/>
</dbReference>
<organism evidence="8 9">
    <name type="scientific">Candidatus Buchananbacteria bacterium RBG_13_36_9</name>
    <dbReference type="NCBI Taxonomy" id="1797530"/>
    <lineage>
        <taxon>Bacteria</taxon>
        <taxon>Candidatus Buchananiibacteriota</taxon>
    </lineage>
</organism>
<protein>
    <recommendedName>
        <fullName evidence="4 5">Peptide chain release factor 2</fullName>
        <shortName evidence="4">RF-2</shortName>
    </recommendedName>
</protein>
<name>A0A1G1XRB5_9BACT</name>
<dbReference type="InterPro" id="IPR005139">
    <property type="entry name" value="PCRF"/>
</dbReference>
<dbReference type="InterPro" id="IPR004374">
    <property type="entry name" value="PrfB"/>
</dbReference>
<evidence type="ECO:0000259" key="7">
    <source>
        <dbReference type="SMART" id="SM00937"/>
    </source>
</evidence>
<dbReference type="PANTHER" id="PTHR43116:SF3">
    <property type="entry name" value="CLASS I PEPTIDE CHAIN RELEASE FACTOR"/>
    <property type="match status" value="1"/>
</dbReference>
<keyword evidence="4" id="KW-0963">Cytoplasm</keyword>
<dbReference type="Pfam" id="PF03462">
    <property type="entry name" value="PCRF"/>
    <property type="match status" value="1"/>
</dbReference>
<accession>A0A1G1XRB5</accession>
<dbReference type="InterPro" id="IPR045853">
    <property type="entry name" value="Pep_chain_release_fac_I_sf"/>
</dbReference>
<feature type="domain" description="Peptide chain release factor" evidence="7">
    <location>
        <begin position="81"/>
        <end position="194"/>
    </location>
</feature>
<feature type="coiled-coil region" evidence="6">
    <location>
        <begin position="280"/>
        <end position="310"/>
    </location>
</feature>
<gene>
    <name evidence="4" type="primary">prfB</name>
    <name evidence="8" type="ORF">A2Y82_02885</name>
</gene>
<evidence type="ECO:0000313" key="8">
    <source>
        <dbReference type="EMBL" id="OGY42613.1"/>
    </source>
</evidence>
<evidence type="ECO:0000256" key="2">
    <source>
        <dbReference type="ARBA" id="ARBA00022481"/>
    </source>
</evidence>
<dbReference type="PANTHER" id="PTHR43116">
    <property type="entry name" value="PEPTIDE CHAIN RELEASE FACTOR 2"/>
    <property type="match status" value="1"/>
</dbReference>
<dbReference type="Gene3D" id="3.30.160.20">
    <property type="match status" value="1"/>
</dbReference>
<reference evidence="8 9" key="1">
    <citation type="journal article" date="2016" name="Nat. Commun.">
        <title>Thousands of microbial genomes shed light on interconnected biogeochemical processes in an aquifer system.</title>
        <authorList>
            <person name="Anantharaman K."/>
            <person name="Brown C.T."/>
            <person name="Hug L.A."/>
            <person name="Sharon I."/>
            <person name="Castelle C.J."/>
            <person name="Probst A.J."/>
            <person name="Thomas B.C."/>
            <person name="Singh A."/>
            <person name="Wilkins M.J."/>
            <person name="Karaoz U."/>
            <person name="Brodie E.L."/>
            <person name="Williams K.H."/>
            <person name="Hubbard S.S."/>
            <person name="Banfield J.F."/>
        </authorList>
    </citation>
    <scope>NUCLEOTIDE SEQUENCE [LARGE SCALE GENOMIC DNA]</scope>
</reference>
<dbReference type="FunFam" id="3.30.160.20:FF:000004">
    <property type="entry name" value="Peptide chain release factor 1"/>
    <property type="match status" value="1"/>
</dbReference>
<dbReference type="SUPFAM" id="SSF75620">
    <property type="entry name" value="Release factor"/>
    <property type="match status" value="1"/>
</dbReference>
<keyword evidence="2 4" id="KW-0488">Methylation</keyword>
<feature type="coiled-coil region" evidence="6">
    <location>
        <begin position="52"/>
        <end position="113"/>
    </location>
</feature>
<sequence>MKESELLTKLEALYKKIKEAWGFLEIEEKAGELKKLEAKMGIPTFWLNQEKARQISQKASELKTEIETWQKLKIEIEETLELAKMDEEDQTINLREEIEKKFLELEKKFAELEFFLLFHEPHDKSNAILAIHAGTGGVDAMDWAQILMRMYLRFCDQKGFKTEILDQNSGSEAGIKSVVIEVRGNFAYGNLKSENGVHRLVRISPFDAEAMRHTSFALVEVIPEIEEDIDLEIKQEDMRIDTFRASGHGGQNVQKTETAVRVTHLPTKIVVSCQNERSQVQNKERCLKILKSKLQKLEETKIEAEKKQLRGEFTEAVWGNQIRSYVMQPYHLVKDHRTNFETADVDAVLDGGLDGFVEAYLKMKT</sequence>
<dbReference type="GO" id="GO:0005737">
    <property type="term" value="C:cytoplasm"/>
    <property type="evidence" value="ECO:0007669"/>
    <property type="project" value="UniProtKB-SubCell"/>
</dbReference>
<evidence type="ECO:0000256" key="5">
    <source>
        <dbReference type="NCBIfam" id="TIGR00020"/>
    </source>
</evidence>
<dbReference type="Gene3D" id="3.30.70.1660">
    <property type="match status" value="1"/>
</dbReference>
<feature type="modified residue" description="N5-methylglutamine" evidence="4">
    <location>
        <position position="251"/>
    </location>
</feature>
<keyword evidence="3 4" id="KW-0648">Protein biosynthesis</keyword>
<proteinExistence type="inferred from homology"/>
<dbReference type="InterPro" id="IPR000352">
    <property type="entry name" value="Pep_chain_release_fac_I"/>
</dbReference>
<comment type="function">
    <text evidence="4">Peptide chain release factor 2 directs the termination of translation in response to the peptide chain termination codons UGA and UAA.</text>
</comment>
<dbReference type="NCBIfam" id="TIGR00020">
    <property type="entry name" value="prfB"/>
    <property type="match status" value="1"/>
</dbReference>
<dbReference type="SMART" id="SM00937">
    <property type="entry name" value="PCRF"/>
    <property type="match status" value="1"/>
</dbReference>
<evidence type="ECO:0000256" key="6">
    <source>
        <dbReference type="SAM" id="Coils"/>
    </source>
</evidence>